<evidence type="ECO:0008006" key="4">
    <source>
        <dbReference type="Google" id="ProtNLM"/>
    </source>
</evidence>
<gene>
    <name evidence="2" type="ORF">OCV63_06210</name>
</gene>
<feature type="transmembrane region" description="Helical" evidence="1">
    <location>
        <begin position="525"/>
        <end position="545"/>
    </location>
</feature>
<feature type="transmembrane region" description="Helical" evidence="1">
    <location>
        <begin position="143"/>
        <end position="161"/>
    </location>
</feature>
<name>A0ABT2RWD6_9FIRM</name>
<feature type="transmembrane region" description="Helical" evidence="1">
    <location>
        <begin position="387"/>
        <end position="406"/>
    </location>
</feature>
<accession>A0ABT2RWD6</accession>
<feature type="transmembrane region" description="Helical" evidence="1">
    <location>
        <begin position="701"/>
        <end position="721"/>
    </location>
</feature>
<proteinExistence type="predicted"/>
<reference evidence="2 3" key="1">
    <citation type="journal article" date="2021" name="ISME Commun">
        <title>Automated analysis of genomic sequences facilitates high-throughput and comprehensive description of bacteria.</title>
        <authorList>
            <person name="Hitch T.C.A."/>
        </authorList>
    </citation>
    <scope>NUCLEOTIDE SEQUENCE [LARGE SCALE GENOMIC DNA]</scope>
    <source>
        <strain evidence="2 3">Sanger_04</strain>
    </source>
</reference>
<evidence type="ECO:0000313" key="3">
    <source>
        <dbReference type="Proteomes" id="UP001652461"/>
    </source>
</evidence>
<keyword evidence="3" id="KW-1185">Reference proteome</keyword>
<feature type="transmembrane region" description="Helical" evidence="1">
    <location>
        <begin position="261"/>
        <end position="280"/>
    </location>
</feature>
<feature type="transmembrane region" description="Helical" evidence="1">
    <location>
        <begin position="353"/>
        <end position="375"/>
    </location>
</feature>
<evidence type="ECO:0000313" key="2">
    <source>
        <dbReference type="EMBL" id="MCU6696492.1"/>
    </source>
</evidence>
<feature type="transmembrane region" description="Helical" evidence="1">
    <location>
        <begin position="173"/>
        <end position="195"/>
    </location>
</feature>
<feature type="transmembrane region" description="Helical" evidence="1">
    <location>
        <begin position="313"/>
        <end position="333"/>
    </location>
</feature>
<protein>
    <recommendedName>
        <fullName evidence="4">Membrane protein 6-pyruvoyl-tetrahydropterin synthase-related domain-containing protein</fullName>
    </recommendedName>
</protein>
<sequence length="738" mass="82443">MKKKIWGAYGFLCAVLLLMAASSFLRKRVTYEMGVNLHVTEGEVKEATLGKPLALSRGVYEVTVEYQAEGTENTIFAKSDTRSGKVGSDAILLERGKTEESFQVWVSADVPDVTIRTAYQGYNGFSVSKVTVKESIQGRTRELAQAVLFCLALGIFLRFFGPGGRLDTREKRRTGYQLLVTVFLASIPLLSRGVYIGHDSGFHFLRIEGVWQGLASGQLPVRIQPNWLHGYGYPVSLFYGDALLYVPGVFRMLGFSVQEVYEGYVLAVNGFTAALTFYCLKRILGDVRMASLGSFLYTLSAYRLANVYTRAALGEYSAMAFLPLALYGFWSIFSDYSGKKNWMALAMGVTGLLETHMLSTEMAAMLAGVLCLVMIRRIFQKETFLALIKAVVLALLLNLWFLIPFLDEMLHEKMNITVGILSGSGIQENGLTVGELFRIWQHGTGIWPNGIQGELPLGIGLAMQLAFLILALTLIVCRRDKEERKLLALNLGFALLTLYGATKYFPWDFLENAGFHFLSTLQFPWRLLGMGTLSLTVGVCAALAYLKKQGRQKLVRLCTGLLVTFTLLGSGYTLFTFMETAEVEECHEERDATYYVSGGEYLPADIELDEEEAFHPLEPRGNGVEIESFQKQYNKIRVTCKNTESEETVLEVPILLYKGYKAWDAETKEEFQMLRTDLGMTGIMLPADYEGTIRMEFLAPLWWNVSEIVSLCAWIGVLVYYMGKKRKRPGSDGSSAPA</sequence>
<keyword evidence="1" id="KW-0472">Membrane</keyword>
<feature type="transmembrane region" description="Helical" evidence="1">
    <location>
        <begin position="557"/>
        <end position="575"/>
    </location>
</feature>
<feature type="transmembrane region" description="Helical" evidence="1">
    <location>
        <begin position="457"/>
        <end position="477"/>
    </location>
</feature>
<dbReference type="RefSeq" id="WP_158362829.1">
    <property type="nucleotide sequence ID" value="NZ_JAOQKC010000006.1"/>
</dbReference>
<dbReference type="Proteomes" id="UP001652461">
    <property type="component" value="Unassembled WGS sequence"/>
</dbReference>
<keyword evidence="1" id="KW-0812">Transmembrane</keyword>
<evidence type="ECO:0000256" key="1">
    <source>
        <dbReference type="SAM" id="Phobius"/>
    </source>
</evidence>
<feature type="transmembrane region" description="Helical" evidence="1">
    <location>
        <begin position="486"/>
        <end position="505"/>
    </location>
</feature>
<comment type="caution">
    <text evidence="2">The sequence shown here is derived from an EMBL/GenBank/DDBJ whole genome shotgun (WGS) entry which is preliminary data.</text>
</comment>
<keyword evidence="1" id="KW-1133">Transmembrane helix</keyword>
<organism evidence="2 3">
    <name type="scientific">Laedolimicola ammoniilytica</name>
    <dbReference type="NCBI Taxonomy" id="2981771"/>
    <lineage>
        <taxon>Bacteria</taxon>
        <taxon>Bacillati</taxon>
        <taxon>Bacillota</taxon>
        <taxon>Clostridia</taxon>
        <taxon>Lachnospirales</taxon>
        <taxon>Lachnospiraceae</taxon>
        <taxon>Laedolimicola</taxon>
    </lineage>
</organism>
<dbReference type="EMBL" id="JAOQKC010000006">
    <property type="protein sequence ID" value="MCU6696492.1"/>
    <property type="molecule type" value="Genomic_DNA"/>
</dbReference>